<comment type="caution">
    <text evidence="1">The sequence shown here is derived from an EMBL/GenBank/DDBJ whole genome shotgun (WGS) entry which is preliminary data.</text>
</comment>
<accession>A0A7W2EJR5</accession>
<dbReference type="EMBL" id="JACEZS010000015">
    <property type="protein sequence ID" value="MBA5607181.1"/>
    <property type="molecule type" value="Genomic_DNA"/>
</dbReference>
<dbReference type="Proteomes" id="UP000566711">
    <property type="component" value="Unassembled WGS sequence"/>
</dbReference>
<sequence length="170" mass="18640">MDVRADVIFSSGAVTGGRQRHAKRQIEEPNGMMALTEQHWHRIVRIAVSRDRSRVPAASAALSRALAQHLTAIIGERGFDALYARSLHQVGAAYPWLAEPEHDEGKTPFSQLEQRLQEQSMPVASEASIALLCTFIDILTLLIGELVTSSILRAAWGDDTENPVVSESQA</sequence>
<dbReference type="RefSeq" id="WP_182219407.1">
    <property type="nucleotide sequence ID" value="NZ_JACEZS010000015.1"/>
</dbReference>
<evidence type="ECO:0000313" key="2">
    <source>
        <dbReference type="Proteomes" id="UP000566711"/>
    </source>
</evidence>
<reference evidence="1 2" key="1">
    <citation type="submission" date="2020-07" db="EMBL/GenBank/DDBJ databases">
        <title>Novel species isolated from subtropical streams in China.</title>
        <authorList>
            <person name="Lu H."/>
        </authorList>
    </citation>
    <scope>NUCLEOTIDE SEQUENCE [LARGE SCALE GENOMIC DNA]</scope>
    <source>
        <strain evidence="1 2">FT3S</strain>
    </source>
</reference>
<organism evidence="1 2">
    <name type="scientific">Rugamonas fusca</name>
    <dbReference type="NCBI Taxonomy" id="2758568"/>
    <lineage>
        <taxon>Bacteria</taxon>
        <taxon>Pseudomonadati</taxon>
        <taxon>Pseudomonadota</taxon>
        <taxon>Betaproteobacteria</taxon>
        <taxon>Burkholderiales</taxon>
        <taxon>Oxalobacteraceae</taxon>
        <taxon>Telluria group</taxon>
        <taxon>Rugamonas</taxon>
    </lineage>
</organism>
<evidence type="ECO:0000313" key="1">
    <source>
        <dbReference type="EMBL" id="MBA5607181.1"/>
    </source>
</evidence>
<keyword evidence="2" id="KW-1185">Reference proteome</keyword>
<name>A0A7W2EJR5_9BURK</name>
<protein>
    <submittedName>
        <fullName evidence="1">Uncharacterized protein</fullName>
    </submittedName>
</protein>
<dbReference type="AlphaFoldDB" id="A0A7W2EJR5"/>
<proteinExistence type="predicted"/>
<gene>
    <name evidence="1" type="ORF">H3H36_17635</name>
</gene>